<dbReference type="RefSeq" id="WP_187552181.1">
    <property type="nucleotide sequence ID" value="NZ_BMZL01000001.1"/>
</dbReference>
<evidence type="ECO:0000256" key="1">
    <source>
        <dbReference type="SAM" id="Phobius"/>
    </source>
</evidence>
<accession>A0A7G9SP88</accession>
<proteinExistence type="predicted"/>
<keyword evidence="3" id="KW-1185">Reference proteome</keyword>
<dbReference type="Proteomes" id="UP000515804">
    <property type="component" value="Chromosome"/>
</dbReference>
<dbReference type="AlphaFoldDB" id="A0A7G9SP88"/>
<name>A0A7G9SP88_9GAMM</name>
<keyword evidence="1" id="KW-1133">Transmembrane helix</keyword>
<gene>
    <name evidence="2" type="ORF">H9L16_13510</name>
</gene>
<keyword evidence="1" id="KW-0812">Transmembrane</keyword>
<feature type="transmembrane region" description="Helical" evidence="1">
    <location>
        <begin position="40"/>
        <end position="65"/>
    </location>
</feature>
<evidence type="ECO:0000313" key="3">
    <source>
        <dbReference type="Proteomes" id="UP000515804"/>
    </source>
</evidence>
<keyword evidence="1" id="KW-0472">Membrane</keyword>
<reference evidence="2 3" key="1">
    <citation type="submission" date="2020-08" db="EMBL/GenBank/DDBJ databases">
        <title>Genome sequence of Thermomonas carbonis KCTC 42013T.</title>
        <authorList>
            <person name="Hyun D.-W."/>
            <person name="Bae J.-W."/>
        </authorList>
    </citation>
    <scope>NUCLEOTIDE SEQUENCE [LARGE SCALE GENOMIC DNA]</scope>
    <source>
        <strain evidence="2 3">KCTC 42013</strain>
    </source>
</reference>
<dbReference type="KEGG" id="tcn:H9L16_13510"/>
<evidence type="ECO:0000313" key="2">
    <source>
        <dbReference type="EMBL" id="QNN69663.1"/>
    </source>
</evidence>
<organism evidence="2 3">
    <name type="scientific">Thermomonas carbonis</name>
    <dbReference type="NCBI Taxonomy" id="1463158"/>
    <lineage>
        <taxon>Bacteria</taxon>
        <taxon>Pseudomonadati</taxon>
        <taxon>Pseudomonadota</taxon>
        <taxon>Gammaproteobacteria</taxon>
        <taxon>Lysobacterales</taxon>
        <taxon>Lysobacteraceae</taxon>
        <taxon>Thermomonas</taxon>
    </lineage>
</organism>
<dbReference type="EMBL" id="CP060719">
    <property type="protein sequence ID" value="QNN69663.1"/>
    <property type="molecule type" value="Genomic_DNA"/>
</dbReference>
<sequence>MRLLRLIAAFACIVLGAIVGALNTQRVVLDLGLITLPTSLGLGILLALLLGVLVGGTILAVGVVAPIRRRLRRAEAAARLPRHQD</sequence>
<protein>
    <submittedName>
        <fullName evidence="2">DUF1049 domain-containing protein</fullName>
    </submittedName>
</protein>